<feature type="compositionally biased region" description="Polar residues" evidence="1">
    <location>
        <begin position="258"/>
        <end position="270"/>
    </location>
</feature>
<proteinExistence type="predicted"/>
<keyword evidence="2" id="KW-0472">Membrane</keyword>
<sequence length="290" mass="33007">MKIIILLLVPILLGIVVGSNLSPLMTVVILNQPTVSLPIGVWLIIAIGAGFLASCSIQLLISIDKRRLARQIRQLQSRLQQQDEDVFTYTSSETEADSVRDKPDRAPSGTSRFRSYRSTAAERQDLRSSQPFTPPNRVDDDDDWDEKPASNRQLDWEDSPPPRPKNARSTIDNSPIEDDARFVSSSERLRQQADLEPEDRPLERDRTQTSREVYDADFRLIQPPYKQPLETEFDDDPDSEDFEYEPIDDDDKSPASVKPTSLNRSKPSSNLDDEDWGFDFDDRDTPARAN</sequence>
<feature type="compositionally biased region" description="Acidic residues" evidence="1">
    <location>
        <begin position="231"/>
        <end position="251"/>
    </location>
</feature>
<evidence type="ECO:0000256" key="2">
    <source>
        <dbReference type="SAM" id="Phobius"/>
    </source>
</evidence>
<organism evidence="3 4">
    <name type="scientific">Chamaesiphon polymorphus CCALA 037</name>
    <dbReference type="NCBI Taxonomy" id="2107692"/>
    <lineage>
        <taxon>Bacteria</taxon>
        <taxon>Bacillati</taxon>
        <taxon>Cyanobacteriota</taxon>
        <taxon>Cyanophyceae</taxon>
        <taxon>Gomontiellales</taxon>
        <taxon>Chamaesiphonaceae</taxon>
        <taxon>Chamaesiphon</taxon>
    </lineage>
</organism>
<name>A0A2T1FYM5_9CYAN</name>
<dbReference type="RefSeq" id="WP_106310489.1">
    <property type="nucleotide sequence ID" value="NZ_PVWO01000413.1"/>
</dbReference>
<keyword evidence="2" id="KW-1133">Transmembrane helix</keyword>
<gene>
    <name evidence="3" type="ORF">C7B77_23160</name>
</gene>
<dbReference type="AlphaFoldDB" id="A0A2T1FYM5"/>
<feature type="compositionally biased region" description="Acidic residues" evidence="1">
    <location>
        <begin position="271"/>
        <end position="282"/>
    </location>
</feature>
<dbReference type="OrthoDB" id="9825270at2"/>
<feature type="region of interest" description="Disordered" evidence="1">
    <location>
        <begin position="89"/>
        <end position="290"/>
    </location>
</feature>
<reference evidence="3 4" key="1">
    <citation type="submission" date="2018-03" db="EMBL/GenBank/DDBJ databases">
        <title>The ancient ancestry and fast evolution of plastids.</title>
        <authorList>
            <person name="Moore K.R."/>
            <person name="Magnabosco C."/>
            <person name="Momper L."/>
            <person name="Gold D.A."/>
            <person name="Bosak T."/>
            <person name="Fournier G.P."/>
        </authorList>
    </citation>
    <scope>NUCLEOTIDE SEQUENCE [LARGE SCALE GENOMIC DNA]</scope>
    <source>
        <strain evidence="3 4">CCALA 037</strain>
    </source>
</reference>
<keyword evidence="4" id="KW-1185">Reference proteome</keyword>
<feature type="compositionally biased region" description="Basic and acidic residues" evidence="1">
    <location>
        <begin position="187"/>
        <end position="218"/>
    </location>
</feature>
<protein>
    <recommendedName>
        <fullName evidence="5">Lipopolysaccharide assembly protein A domain-containing protein</fullName>
    </recommendedName>
</protein>
<evidence type="ECO:0000256" key="1">
    <source>
        <dbReference type="SAM" id="MobiDB-lite"/>
    </source>
</evidence>
<feature type="compositionally biased region" description="Polar residues" evidence="1">
    <location>
        <begin position="108"/>
        <end position="118"/>
    </location>
</feature>
<evidence type="ECO:0008006" key="5">
    <source>
        <dbReference type="Google" id="ProtNLM"/>
    </source>
</evidence>
<keyword evidence="2" id="KW-0812">Transmembrane</keyword>
<evidence type="ECO:0000313" key="3">
    <source>
        <dbReference type="EMBL" id="PSB50098.1"/>
    </source>
</evidence>
<evidence type="ECO:0000313" key="4">
    <source>
        <dbReference type="Proteomes" id="UP000238937"/>
    </source>
</evidence>
<dbReference type="EMBL" id="PVWO01000413">
    <property type="protein sequence ID" value="PSB50098.1"/>
    <property type="molecule type" value="Genomic_DNA"/>
</dbReference>
<feature type="transmembrane region" description="Helical" evidence="2">
    <location>
        <begin position="42"/>
        <end position="63"/>
    </location>
</feature>
<dbReference type="Proteomes" id="UP000238937">
    <property type="component" value="Unassembled WGS sequence"/>
</dbReference>
<accession>A0A2T1FYM5</accession>
<comment type="caution">
    <text evidence="3">The sequence shown here is derived from an EMBL/GenBank/DDBJ whole genome shotgun (WGS) entry which is preliminary data.</text>
</comment>